<keyword evidence="17" id="KW-1185">Reference proteome</keyword>
<comment type="function">
    <text evidence="1">Subunit of the oligosaccharyl transferase (OST) complex that catalyzes the initial transfer of a defined glycan (Glc(3)Man(9)GlcNAc(2) in eukaryotes) from the lipid carrier dolichol-pyrophosphate to an asparagine residue within an Asn-X-Ser/Thr consensus motif in nascent polypeptide chains, the first step in protein N-glycosylation. N-glycosylation occurs cotranslationally and the complex associates with the Sec61 complex at the channel-forming translocon complex that mediates protein translocation across the endoplasmic reticulum (ER). All subunits are required for a maximal enzyme activity.</text>
</comment>
<evidence type="ECO:0000256" key="2">
    <source>
        <dbReference type="ARBA" id="ARBA00004477"/>
    </source>
</evidence>
<dbReference type="InterPro" id="IPR056790">
    <property type="entry name" value="Ribophorin_II_C"/>
</dbReference>
<evidence type="ECO:0000313" key="16">
    <source>
        <dbReference type="EMBL" id="CAG8549223.1"/>
    </source>
</evidence>
<evidence type="ECO:0000256" key="13">
    <source>
        <dbReference type="SAM" id="SignalP"/>
    </source>
</evidence>
<dbReference type="Pfam" id="PF23860">
    <property type="entry name" value="Ribophorin_II_3rd"/>
    <property type="match status" value="1"/>
</dbReference>
<protein>
    <recommendedName>
        <fullName evidence="11">Ribophorin II</fullName>
    </recommendedName>
    <alternativeName>
        <fullName evidence="10">Ribophorin-2</fullName>
    </alternativeName>
</protein>
<evidence type="ECO:0000256" key="5">
    <source>
        <dbReference type="ARBA" id="ARBA00022692"/>
    </source>
</evidence>
<keyword evidence="6 13" id="KW-0732">Signal</keyword>
<evidence type="ECO:0000256" key="11">
    <source>
        <dbReference type="ARBA" id="ARBA00032139"/>
    </source>
</evidence>
<comment type="pathway">
    <text evidence="3">Protein modification; protein glycosylation.</text>
</comment>
<evidence type="ECO:0000256" key="4">
    <source>
        <dbReference type="ARBA" id="ARBA00009038"/>
    </source>
</evidence>
<dbReference type="InterPro" id="IPR008814">
    <property type="entry name" value="Swp1"/>
</dbReference>
<organism evidence="16 17">
    <name type="scientific">Paraglomus occultum</name>
    <dbReference type="NCBI Taxonomy" id="144539"/>
    <lineage>
        <taxon>Eukaryota</taxon>
        <taxon>Fungi</taxon>
        <taxon>Fungi incertae sedis</taxon>
        <taxon>Mucoromycota</taxon>
        <taxon>Glomeromycotina</taxon>
        <taxon>Glomeromycetes</taxon>
        <taxon>Paraglomerales</taxon>
        <taxon>Paraglomeraceae</taxon>
        <taxon>Paraglomus</taxon>
    </lineage>
</organism>
<dbReference type="GO" id="GO:0008250">
    <property type="term" value="C:oligosaccharyltransferase complex"/>
    <property type="evidence" value="ECO:0007669"/>
    <property type="project" value="InterPro"/>
</dbReference>
<evidence type="ECO:0000256" key="10">
    <source>
        <dbReference type="ARBA" id="ARBA00030078"/>
    </source>
</evidence>
<evidence type="ECO:0000256" key="8">
    <source>
        <dbReference type="ARBA" id="ARBA00022989"/>
    </source>
</evidence>
<keyword evidence="5 12" id="KW-0812">Transmembrane</keyword>
<feature type="transmembrane region" description="Helical" evidence="12">
    <location>
        <begin position="193"/>
        <end position="213"/>
    </location>
</feature>
<accession>A0A9N9B0V2</accession>
<feature type="domain" description="Ribophorin II third" evidence="14">
    <location>
        <begin position="34"/>
        <end position="159"/>
    </location>
</feature>
<sequence length="290" mass="32610">MTRACFPLHYLKFLLVVLILFASTRSDGAISIQNLKLTVITPEREAQISKSLAYPETLSSPLILSPDDTFKLSLNIQEKDSDKAFHPHQALLTLTDEKTREQYLLVIKVREKGKARVELDMKAAPDDLTSHSGNYSMEIILGTPSHSNPFRYRIGTLNIEGTIKSPRKAPIVYGPRPEIHHVFRDGERSPSLWISYTFSIIALTPWIVLVGGWKYIKVNLSLLLSKPTESLPVIAFLSSLLAMETLLFGYWISLNLLQTLPWLAASSLVAFVTGQRALTKVQTWRLDGLH</sequence>
<dbReference type="PANTHER" id="PTHR12640:SF0">
    <property type="entry name" value="DOLICHYL-DIPHOSPHOOLIGOSACCHARIDE--PROTEIN GLYCOSYLTRANSFERASE SUBUNIT 2"/>
    <property type="match status" value="1"/>
</dbReference>
<keyword evidence="8 12" id="KW-1133">Transmembrane helix</keyword>
<feature type="transmembrane region" description="Helical" evidence="12">
    <location>
        <begin position="233"/>
        <end position="253"/>
    </location>
</feature>
<dbReference type="GO" id="GO:0006487">
    <property type="term" value="P:protein N-linked glycosylation"/>
    <property type="evidence" value="ECO:0007669"/>
    <property type="project" value="TreeGrafter"/>
</dbReference>
<dbReference type="Proteomes" id="UP000789572">
    <property type="component" value="Unassembled WGS sequence"/>
</dbReference>
<feature type="signal peptide" evidence="13">
    <location>
        <begin position="1"/>
        <end position="26"/>
    </location>
</feature>
<proteinExistence type="inferred from homology"/>
<evidence type="ECO:0000313" key="17">
    <source>
        <dbReference type="Proteomes" id="UP000789572"/>
    </source>
</evidence>
<evidence type="ECO:0000259" key="15">
    <source>
        <dbReference type="Pfam" id="PF25147"/>
    </source>
</evidence>
<dbReference type="OrthoDB" id="432292at2759"/>
<keyword evidence="9 12" id="KW-0472">Membrane</keyword>
<dbReference type="AlphaFoldDB" id="A0A9N9B0V2"/>
<keyword evidence="7" id="KW-0256">Endoplasmic reticulum</keyword>
<evidence type="ECO:0000256" key="7">
    <source>
        <dbReference type="ARBA" id="ARBA00022824"/>
    </source>
</evidence>
<gene>
    <name evidence="16" type="ORF">POCULU_LOCUS4932</name>
</gene>
<evidence type="ECO:0000256" key="1">
    <source>
        <dbReference type="ARBA" id="ARBA00002791"/>
    </source>
</evidence>
<comment type="subcellular location">
    <subcellularLocation>
        <location evidence="2">Endoplasmic reticulum membrane</location>
        <topology evidence="2">Multi-pass membrane protein</topology>
    </subcellularLocation>
</comment>
<dbReference type="PANTHER" id="PTHR12640">
    <property type="entry name" value="RIBOPHORIN II"/>
    <property type="match status" value="1"/>
</dbReference>
<comment type="caution">
    <text evidence="16">The sequence shown here is derived from an EMBL/GenBank/DDBJ whole genome shotgun (WGS) entry which is preliminary data.</text>
</comment>
<evidence type="ECO:0000259" key="14">
    <source>
        <dbReference type="Pfam" id="PF23860"/>
    </source>
</evidence>
<dbReference type="Pfam" id="PF25147">
    <property type="entry name" value="Ribophorin_II_C"/>
    <property type="match status" value="1"/>
</dbReference>
<evidence type="ECO:0000256" key="3">
    <source>
        <dbReference type="ARBA" id="ARBA00004922"/>
    </source>
</evidence>
<dbReference type="InterPro" id="IPR055374">
    <property type="entry name" value="Ribophorin_II_3rd"/>
</dbReference>
<evidence type="ECO:0000256" key="12">
    <source>
        <dbReference type="SAM" id="Phobius"/>
    </source>
</evidence>
<reference evidence="16" key="1">
    <citation type="submission" date="2021-06" db="EMBL/GenBank/DDBJ databases">
        <authorList>
            <person name="Kallberg Y."/>
            <person name="Tangrot J."/>
            <person name="Rosling A."/>
        </authorList>
    </citation>
    <scope>NUCLEOTIDE SEQUENCE</scope>
    <source>
        <strain evidence="16">IA702</strain>
    </source>
</reference>
<evidence type="ECO:0000256" key="9">
    <source>
        <dbReference type="ARBA" id="ARBA00023136"/>
    </source>
</evidence>
<feature type="chain" id="PRO_5044262799" description="Ribophorin II" evidence="13">
    <location>
        <begin position="27"/>
        <end position="290"/>
    </location>
</feature>
<evidence type="ECO:0000256" key="6">
    <source>
        <dbReference type="ARBA" id="ARBA00022729"/>
    </source>
</evidence>
<name>A0A9N9B0V2_9GLOM</name>
<feature type="domain" description="Ribophorin II C-terminal" evidence="15">
    <location>
        <begin position="183"/>
        <end position="285"/>
    </location>
</feature>
<dbReference type="EMBL" id="CAJVPJ010000688">
    <property type="protein sequence ID" value="CAG8549223.1"/>
    <property type="molecule type" value="Genomic_DNA"/>
</dbReference>
<comment type="similarity">
    <text evidence="4">Belongs to the SWP1 family.</text>
</comment>